<protein>
    <submittedName>
        <fullName evidence="1">Uncharacterized protein</fullName>
    </submittedName>
</protein>
<reference evidence="1 2" key="1">
    <citation type="submission" date="2020-07" db="EMBL/GenBank/DDBJ databases">
        <title>Genomic Encyclopedia of Type Strains, Phase IV (KMG-V): Genome sequencing to study the core and pangenomes of soil and plant-associated prokaryotes.</title>
        <authorList>
            <person name="Whitman W."/>
        </authorList>
    </citation>
    <scope>NUCLEOTIDE SEQUENCE [LARGE SCALE GENOMIC DNA]</scope>
    <source>
        <strain evidence="1 2">M8UP30</strain>
    </source>
</reference>
<gene>
    <name evidence="1" type="ORF">HDF12_004081</name>
</gene>
<evidence type="ECO:0000313" key="2">
    <source>
        <dbReference type="Proteomes" id="UP000534186"/>
    </source>
</evidence>
<dbReference type="AlphaFoldDB" id="A0A7Y9T4P0"/>
<proteinExistence type="predicted"/>
<dbReference type="EMBL" id="JACCCV010000002">
    <property type="protein sequence ID" value="NYF53682.1"/>
    <property type="molecule type" value="Genomic_DNA"/>
</dbReference>
<comment type="caution">
    <text evidence="1">The sequence shown here is derived from an EMBL/GenBank/DDBJ whole genome shotgun (WGS) entry which is preliminary data.</text>
</comment>
<dbReference type="Proteomes" id="UP000534186">
    <property type="component" value="Unassembled WGS sequence"/>
</dbReference>
<accession>A0A7Y9T4P0</accession>
<evidence type="ECO:0000313" key="1">
    <source>
        <dbReference type="EMBL" id="NYF53682.1"/>
    </source>
</evidence>
<sequence length="64" mass="6616">MTLLSGWWWMGCVVVDGLCRCGELGAEKALGRNFVRPLGVQGHGGAAGFLRDGDGGGDVALIVL</sequence>
<name>A0A7Y9T4P0_9BACT</name>
<organism evidence="1 2">
    <name type="scientific">Tunturiibacter lichenicola</name>
    <dbReference type="NCBI Taxonomy" id="2051959"/>
    <lineage>
        <taxon>Bacteria</taxon>
        <taxon>Pseudomonadati</taxon>
        <taxon>Acidobacteriota</taxon>
        <taxon>Terriglobia</taxon>
        <taxon>Terriglobales</taxon>
        <taxon>Acidobacteriaceae</taxon>
        <taxon>Tunturiibacter</taxon>
    </lineage>
</organism>